<gene>
    <name evidence="2" type="ORF">L3X38_028874</name>
</gene>
<accession>A0AAD4VTC2</accession>
<feature type="compositionally biased region" description="Basic and acidic residues" evidence="1">
    <location>
        <begin position="1"/>
        <end position="12"/>
    </location>
</feature>
<name>A0AAD4VTC2_PRUDU</name>
<organism evidence="2 3">
    <name type="scientific">Prunus dulcis</name>
    <name type="common">Almond</name>
    <name type="synonym">Amygdalus dulcis</name>
    <dbReference type="NCBI Taxonomy" id="3755"/>
    <lineage>
        <taxon>Eukaryota</taxon>
        <taxon>Viridiplantae</taxon>
        <taxon>Streptophyta</taxon>
        <taxon>Embryophyta</taxon>
        <taxon>Tracheophyta</taxon>
        <taxon>Spermatophyta</taxon>
        <taxon>Magnoliopsida</taxon>
        <taxon>eudicotyledons</taxon>
        <taxon>Gunneridae</taxon>
        <taxon>Pentapetalae</taxon>
        <taxon>rosids</taxon>
        <taxon>fabids</taxon>
        <taxon>Rosales</taxon>
        <taxon>Rosaceae</taxon>
        <taxon>Amygdaloideae</taxon>
        <taxon>Amygdaleae</taxon>
        <taxon>Prunus</taxon>
    </lineage>
</organism>
<evidence type="ECO:0000313" key="2">
    <source>
        <dbReference type="EMBL" id="KAI5329477.1"/>
    </source>
</evidence>
<proteinExistence type="predicted"/>
<evidence type="ECO:0000313" key="3">
    <source>
        <dbReference type="Proteomes" id="UP001054821"/>
    </source>
</evidence>
<evidence type="ECO:0000256" key="1">
    <source>
        <dbReference type="SAM" id="MobiDB-lite"/>
    </source>
</evidence>
<feature type="compositionally biased region" description="Acidic residues" evidence="1">
    <location>
        <begin position="43"/>
        <end position="61"/>
    </location>
</feature>
<dbReference type="Proteomes" id="UP001054821">
    <property type="component" value="Chromosome 5"/>
</dbReference>
<feature type="region of interest" description="Disordered" evidence="1">
    <location>
        <begin position="1"/>
        <end position="72"/>
    </location>
</feature>
<comment type="caution">
    <text evidence="2">The sequence shown here is derived from an EMBL/GenBank/DDBJ whole genome shotgun (WGS) entry which is preliminary data.</text>
</comment>
<dbReference type="EMBL" id="JAJFAZ020000005">
    <property type="protein sequence ID" value="KAI5329477.1"/>
    <property type="molecule type" value="Genomic_DNA"/>
</dbReference>
<reference evidence="2 3" key="1">
    <citation type="journal article" date="2022" name="G3 (Bethesda)">
        <title>Whole-genome sequence and methylome profiling of the almond [Prunus dulcis (Mill.) D.A. Webb] cultivar 'Nonpareil'.</title>
        <authorList>
            <person name="D'Amico-Willman K.M."/>
            <person name="Ouma W.Z."/>
            <person name="Meulia T."/>
            <person name="Sideli G.M."/>
            <person name="Gradziel T.M."/>
            <person name="Fresnedo-Ramirez J."/>
        </authorList>
    </citation>
    <scope>NUCLEOTIDE SEQUENCE [LARGE SCALE GENOMIC DNA]</scope>
    <source>
        <strain evidence="2">Clone GOH B32 T37-40</strain>
    </source>
</reference>
<protein>
    <submittedName>
        <fullName evidence="2">Uncharacterized protein</fullName>
    </submittedName>
</protein>
<keyword evidence="3" id="KW-1185">Reference proteome</keyword>
<sequence>MERESSSIEGHRPTASTRRHRAGQLAYQEDQPQHGPPDHFEDTTEVEDVAADSNVDAEVEDVTATHDSNVED</sequence>
<dbReference type="AlphaFoldDB" id="A0AAD4VTC2"/>